<dbReference type="Proteomes" id="UP000179221">
    <property type="component" value="Unassembled WGS sequence"/>
</dbReference>
<evidence type="ECO:0000256" key="2">
    <source>
        <dbReference type="ARBA" id="ARBA00022801"/>
    </source>
</evidence>
<feature type="domain" description="Nudix hydrolase" evidence="4">
    <location>
        <begin position="2"/>
        <end position="133"/>
    </location>
</feature>
<dbReference type="InterPro" id="IPR020084">
    <property type="entry name" value="NUDIX_hydrolase_CS"/>
</dbReference>
<dbReference type="EMBL" id="MGGL01000008">
    <property type="protein sequence ID" value="OGM26969.1"/>
    <property type="molecule type" value="Genomic_DNA"/>
</dbReference>
<evidence type="ECO:0000256" key="3">
    <source>
        <dbReference type="ARBA" id="ARBA00022842"/>
    </source>
</evidence>
<dbReference type="GO" id="GO:0016787">
    <property type="term" value="F:hydrolase activity"/>
    <property type="evidence" value="ECO:0007669"/>
    <property type="project" value="UniProtKB-KW"/>
</dbReference>
<dbReference type="Gene3D" id="3.90.79.10">
    <property type="entry name" value="Nucleoside Triphosphate Pyrophosphohydrolase"/>
    <property type="match status" value="1"/>
</dbReference>
<evidence type="ECO:0000259" key="4">
    <source>
        <dbReference type="PROSITE" id="PS51462"/>
    </source>
</evidence>
<keyword evidence="2" id="KW-0378">Hydrolase</keyword>
<organism evidence="5 6">
    <name type="scientific">Candidatus Woesebacteria bacterium RIFCSPHIGHO2_01_FULL_40_22</name>
    <dbReference type="NCBI Taxonomy" id="1802499"/>
    <lineage>
        <taxon>Bacteria</taxon>
        <taxon>Candidatus Woeseibacteriota</taxon>
    </lineage>
</organism>
<proteinExistence type="predicted"/>
<dbReference type="CDD" id="cd02883">
    <property type="entry name" value="NUDIX_Hydrolase"/>
    <property type="match status" value="1"/>
</dbReference>
<dbReference type="PROSITE" id="PS51462">
    <property type="entry name" value="NUDIX"/>
    <property type="match status" value="1"/>
</dbReference>
<evidence type="ECO:0000313" key="5">
    <source>
        <dbReference type="EMBL" id="OGM26969.1"/>
    </source>
</evidence>
<accession>A0A1F7YJA9</accession>
<dbReference type="PANTHER" id="PTHR43046:SF12">
    <property type="entry name" value="GDP-MANNOSE MANNOSYL HYDROLASE"/>
    <property type="match status" value="1"/>
</dbReference>
<reference evidence="5 6" key="1">
    <citation type="journal article" date="2016" name="Nat. Commun.">
        <title>Thousands of microbial genomes shed light on interconnected biogeochemical processes in an aquifer system.</title>
        <authorList>
            <person name="Anantharaman K."/>
            <person name="Brown C.T."/>
            <person name="Hug L.A."/>
            <person name="Sharon I."/>
            <person name="Castelle C.J."/>
            <person name="Probst A.J."/>
            <person name="Thomas B.C."/>
            <person name="Singh A."/>
            <person name="Wilkins M.J."/>
            <person name="Karaoz U."/>
            <person name="Brodie E.L."/>
            <person name="Williams K.H."/>
            <person name="Hubbard S.S."/>
            <person name="Banfield J.F."/>
        </authorList>
    </citation>
    <scope>NUCLEOTIDE SEQUENCE [LARGE SCALE GENOMIC DNA]</scope>
</reference>
<protein>
    <recommendedName>
        <fullName evidence="4">Nudix hydrolase domain-containing protein</fullName>
    </recommendedName>
</protein>
<dbReference type="InterPro" id="IPR015797">
    <property type="entry name" value="NUDIX_hydrolase-like_dom_sf"/>
</dbReference>
<dbReference type="PANTHER" id="PTHR43046">
    <property type="entry name" value="GDP-MANNOSE MANNOSYL HYDROLASE"/>
    <property type="match status" value="1"/>
</dbReference>
<keyword evidence="3" id="KW-0460">Magnesium</keyword>
<comment type="caution">
    <text evidence="5">The sequence shown here is derived from an EMBL/GenBank/DDBJ whole genome shotgun (WGS) entry which is preliminary data.</text>
</comment>
<dbReference type="InterPro" id="IPR000086">
    <property type="entry name" value="NUDIX_hydrolase_dom"/>
</dbReference>
<dbReference type="Pfam" id="PF00293">
    <property type="entry name" value="NUDIX"/>
    <property type="match status" value="1"/>
</dbReference>
<dbReference type="SUPFAM" id="SSF55811">
    <property type="entry name" value="Nudix"/>
    <property type="match status" value="1"/>
</dbReference>
<evidence type="ECO:0000313" key="6">
    <source>
        <dbReference type="Proteomes" id="UP000179221"/>
    </source>
</evidence>
<evidence type="ECO:0000256" key="1">
    <source>
        <dbReference type="ARBA" id="ARBA00001946"/>
    </source>
</evidence>
<dbReference type="AlphaFoldDB" id="A0A1F7YJA9"/>
<name>A0A1F7YJA9_9BACT</name>
<dbReference type="PROSITE" id="PS00893">
    <property type="entry name" value="NUDIX_BOX"/>
    <property type="match status" value="1"/>
</dbReference>
<gene>
    <name evidence="5" type="ORF">A2628_06015</name>
</gene>
<sequence>MFIRKVAAVILINPEGKILIMKRSPEKKVHPNLWGLPSGGVEIDEELEKTAIRETFEETGKAISNIRRGPTLSVKVPGGVHEINYFLAQSNSPEVNLDKEHTEYKWVIPAEALNYKFGIPQAHVKKVMEKFGLLQI</sequence>
<comment type="cofactor">
    <cofactor evidence="1">
        <name>Mg(2+)</name>
        <dbReference type="ChEBI" id="CHEBI:18420"/>
    </cofactor>
</comment>